<dbReference type="OMA" id="CMAVWSQ"/>
<dbReference type="GO" id="GO:0006397">
    <property type="term" value="P:mRNA processing"/>
    <property type="evidence" value="ECO:0007669"/>
    <property type="project" value="InterPro"/>
</dbReference>
<evidence type="ECO:0000256" key="3">
    <source>
        <dbReference type="ARBA" id="ARBA00005371"/>
    </source>
</evidence>
<evidence type="ECO:0000256" key="2">
    <source>
        <dbReference type="ARBA" id="ARBA00004408"/>
    </source>
</evidence>
<dbReference type="CDD" id="cd21182">
    <property type="entry name" value="Tudor_SMN_SPF30-like"/>
    <property type="match status" value="1"/>
</dbReference>
<dbReference type="InterPro" id="IPR002999">
    <property type="entry name" value="Tudor"/>
</dbReference>
<keyword evidence="4" id="KW-0747">Spliceosome</keyword>
<comment type="subcellular location">
    <subcellularLocation>
        <location evidence="1">Nucleus speckle</location>
    </subcellularLocation>
    <subcellularLocation>
        <location evidence="2">Nucleus</location>
        <location evidence="2">Cajal body</location>
    </subcellularLocation>
</comment>
<dbReference type="GO" id="GO:0016607">
    <property type="term" value="C:nuclear speck"/>
    <property type="evidence" value="ECO:0007669"/>
    <property type="project" value="UniProtKB-SubCell"/>
</dbReference>
<dbReference type="Proteomes" id="UP000825935">
    <property type="component" value="Chromosome 8"/>
</dbReference>
<reference evidence="11" key="1">
    <citation type="submission" date="2021-08" db="EMBL/GenBank/DDBJ databases">
        <title>WGS assembly of Ceratopteris richardii.</title>
        <authorList>
            <person name="Marchant D.B."/>
            <person name="Chen G."/>
            <person name="Jenkins J."/>
            <person name="Shu S."/>
            <person name="Leebens-Mack J."/>
            <person name="Grimwood J."/>
            <person name="Schmutz J."/>
            <person name="Soltis P."/>
            <person name="Soltis D."/>
            <person name="Chen Z.-H."/>
        </authorList>
    </citation>
    <scope>NUCLEOTIDE SEQUENCE</scope>
    <source>
        <strain evidence="11">Whitten #5841</strain>
        <tissue evidence="11">Leaf</tissue>
    </source>
</reference>
<evidence type="ECO:0000256" key="1">
    <source>
        <dbReference type="ARBA" id="ARBA00004324"/>
    </source>
</evidence>
<evidence type="ECO:0000256" key="6">
    <source>
        <dbReference type="ARBA" id="ARBA00037618"/>
    </source>
</evidence>
<proteinExistence type="inferred from homology"/>
<keyword evidence="5" id="KW-0539">Nucleus</keyword>
<keyword evidence="4" id="KW-0507">mRNA processing</keyword>
<evidence type="ECO:0000256" key="8">
    <source>
        <dbReference type="ARBA" id="ARBA00042567"/>
    </source>
</evidence>
<dbReference type="AlphaFoldDB" id="A0A8T2U8V1"/>
<evidence type="ECO:0000259" key="10">
    <source>
        <dbReference type="PROSITE" id="PS50304"/>
    </source>
</evidence>
<accession>A0A8T2U8V1</accession>
<feature type="domain" description="Tudor" evidence="10">
    <location>
        <begin position="78"/>
        <end position="136"/>
    </location>
</feature>
<keyword evidence="12" id="KW-1185">Reference proteome</keyword>
<dbReference type="Gene3D" id="2.30.30.140">
    <property type="match status" value="1"/>
</dbReference>
<feature type="region of interest" description="Disordered" evidence="9">
    <location>
        <begin position="56"/>
        <end position="75"/>
    </location>
</feature>
<dbReference type="GO" id="GO:0003723">
    <property type="term" value="F:RNA binding"/>
    <property type="evidence" value="ECO:0007669"/>
    <property type="project" value="InterPro"/>
</dbReference>
<dbReference type="OrthoDB" id="79171at2759"/>
<evidence type="ECO:0000256" key="5">
    <source>
        <dbReference type="ARBA" id="ARBA00023242"/>
    </source>
</evidence>
<evidence type="ECO:0000313" key="11">
    <source>
        <dbReference type="EMBL" id="KAH7431802.1"/>
    </source>
</evidence>
<dbReference type="GO" id="GO:0005737">
    <property type="term" value="C:cytoplasm"/>
    <property type="evidence" value="ECO:0007669"/>
    <property type="project" value="InterPro"/>
</dbReference>
<organism evidence="11 12">
    <name type="scientific">Ceratopteris richardii</name>
    <name type="common">Triangle waterfern</name>
    <dbReference type="NCBI Taxonomy" id="49495"/>
    <lineage>
        <taxon>Eukaryota</taxon>
        <taxon>Viridiplantae</taxon>
        <taxon>Streptophyta</taxon>
        <taxon>Embryophyta</taxon>
        <taxon>Tracheophyta</taxon>
        <taxon>Polypodiopsida</taxon>
        <taxon>Polypodiidae</taxon>
        <taxon>Polypodiales</taxon>
        <taxon>Pteridineae</taxon>
        <taxon>Pteridaceae</taxon>
        <taxon>Parkerioideae</taxon>
        <taxon>Ceratopteris</taxon>
    </lineage>
</organism>
<protein>
    <recommendedName>
        <fullName evidence="7">Survival of motor neuron-related-splicing factor 30</fullName>
    </recommendedName>
    <alternativeName>
        <fullName evidence="8">Survival motor neuron domain-containing protein 1</fullName>
    </alternativeName>
</protein>
<gene>
    <name evidence="11" type="ORF">KP509_08G067100</name>
</gene>
<evidence type="ECO:0000256" key="4">
    <source>
        <dbReference type="ARBA" id="ARBA00022728"/>
    </source>
</evidence>
<dbReference type="EMBL" id="CM035413">
    <property type="protein sequence ID" value="KAH7431802.1"/>
    <property type="molecule type" value="Genomic_DNA"/>
</dbReference>
<sequence length="280" mass="31427">MDEEISIEELKSNLVNYRQQLRQVESLLAADPHNSEYEEIRRGLLEVIELTRDLLPSGEDSDAEDGFDSRSNREDSDKFSVGAKVQAVWSGDGEWYNATVEAHTPLGYMVVYDGWGNKEEVDFDNVRKIDEDDAAANSLAAVERAAEATRLALKRKIAESAELEIVPKNLPTKLQIKPDDPEEVKAAKRKKIHAFKSRQRLEKIESAQNKRQNAWQQFQTSKGKSRKIGFFTGGKRESIFKSPDDVKGKVGVTGSGKGVTEFQKREKHLNLKAGFDDGGD</sequence>
<evidence type="ECO:0000256" key="9">
    <source>
        <dbReference type="SAM" id="MobiDB-lite"/>
    </source>
</evidence>
<dbReference type="PANTHER" id="PTHR13681:SF26">
    <property type="entry name" value="SURVIVAL OF MOTOR NEURON-RELATED-SPLICING FACTOR 30"/>
    <property type="match status" value="1"/>
</dbReference>
<keyword evidence="4" id="KW-0508">mRNA splicing</keyword>
<name>A0A8T2U8V1_CERRI</name>
<dbReference type="GO" id="GO:0015030">
    <property type="term" value="C:Cajal body"/>
    <property type="evidence" value="ECO:0007669"/>
    <property type="project" value="UniProtKB-SubCell"/>
</dbReference>
<comment type="function">
    <text evidence="6">Involved in spliceosome assembly.</text>
</comment>
<dbReference type="PANTHER" id="PTHR13681">
    <property type="entry name" value="SURVIVAL OF MOTOR NEURON-RELATED-SPLICING FACTOR 30-RELATED"/>
    <property type="match status" value="1"/>
</dbReference>
<dbReference type="Pfam" id="PF06003">
    <property type="entry name" value="SMN_Tudor"/>
    <property type="match status" value="1"/>
</dbReference>
<comment type="similarity">
    <text evidence="3">Belongs to the SMN family.</text>
</comment>
<dbReference type="PROSITE" id="PS50304">
    <property type="entry name" value="TUDOR"/>
    <property type="match status" value="1"/>
</dbReference>
<evidence type="ECO:0000256" key="7">
    <source>
        <dbReference type="ARBA" id="ARBA00041083"/>
    </source>
</evidence>
<dbReference type="SUPFAM" id="SSF63748">
    <property type="entry name" value="Tudor/PWWP/MBT"/>
    <property type="match status" value="1"/>
</dbReference>
<comment type="caution">
    <text evidence="11">The sequence shown here is derived from an EMBL/GenBank/DDBJ whole genome shotgun (WGS) entry which is preliminary data.</text>
</comment>
<dbReference type="InterPro" id="IPR010304">
    <property type="entry name" value="SMN_Tudor"/>
</dbReference>
<dbReference type="GO" id="GO:0005681">
    <property type="term" value="C:spliceosomal complex"/>
    <property type="evidence" value="ECO:0007669"/>
    <property type="project" value="UniProtKB-KW"/>
</dbReference>
<evidence type="ECO:0000313" key="12">
    <source>
        <dbReference type="Proteomes" id="UP000825935"/>
    </source>
</evidence>
<dbReference type="SMART" id="SM00333">
    <property type="entry name" value="TUDOR"/>
    <property type="match status" value="1"/>
</dbReference>